<evidence type="ECO:0000256" key="2">
    <source>
        <dbReference type="ARBA" id="ARBA00007530"/>
    </source>
</evidence>
<gene>
    <name evidence="8" type="ORF">POM88_012604</name>
</gene>
<feature type="region of interest" description="Disordered" evidence="6">
    <location>
        <begin position="498"/>
        <end position="528"/>
    </location>
</feature>
<keyword evidence="3" id="KW-0805">Transcription regulation</keyword>
<dbReference type="GO" id="GO:0046982">
    <property type="term" value="F:protein heterodimerization activity"/>
    <property type="evidence" value="ECO:0007669"/>
    <property type="project" value="InterPro"/>
</dbReference>
<keyword evidence="9" id="KW-1185">Reference proteome</keyword>
<dbReference type="PANTHER" id="PTHR12264:SF21">
    <property type="entry name" value="TRANSCRIPTION INITIATION FACTOR TFIID SUBUNIT 12"/>
    <property type="match status" value="1"/>
</dbReference>
<dbReference type="GO" id="GO:0000124">
    <property type="term" value="C:SAGA complex"/>
    <property type="evidence" value="ECO:0007669"/>
    <property type="project" value="InterPro"/>
</dbReference>
<feature type="compositionally biased region" description="Low complexity" evidence="6">
    <location>
        <begin position="90"/>
        <end position="99"/>
    </location>
</feature>
<reference evidence="8" key="1">
    <citation type="submission" date="2023-02" db="EMBL/GenBank/DDBJ databases">
        <title>Genome of toxic invasive species Heracleum sosnowskyi carries increased number of genes despite the absence of recent whole-genome duplications.</title>
        <authorList>
            <person name="Schelkunov M."/>
            <person name="Shtratnikova V."/>
            <person name="Makarenko M."/>
            <person name="Klepikova A."/>
            <person name="Omelchenko D."/>
            <person name="Novikova G."/>
            <person name="Obukhova E."/>
            <person name="Bogdanov V."/>
            <person name="Penin A."/>
            <person name="Logacheva M."/>
        </authorList>
    </citation>
    <scope>NUCLEOTIDE SEQUENCE</scope>
    <source>
        <strain evidence="8">Hsosn_3</strain>
        <tissue evidence="8">Leaf</tissue>
    </source>
</reference>
<dbReference type="InterPro" id="IPR003228">
    <property type="entry name" value="TFIID_TAF12_dom"/>
</dbReference>
<dbReference type="GO" id="GO:0051123">
    <property type="term" value="P:RNA polymerase II preinitiation complex assembly"/>
    <property type="evidence" value="ECO:0007669"/>
    <property type="project" value="TreeGrafter"/>
</dbReference>
<dbReference type="Proteomes" id="UP001237642">
    <property type="component" value="Unassembled WGS sequence"/>
</dbReference>
<dbReference type="GO" id="GO:0003677">
    <property type="term" value="F:DNA binding"/>
    <property type="evidence" value="ECO:0007669"/>
    <property type="project" value="TreeGrafter"/>
</dbReference>
<feature type="compositionally biased region" description="Polar residues" evidence="6">
    <location>
        <begin position="322"/>
        <end position="369"/>
    </location>
</feature>
<feature type="domain" description="Transcription initiation factor TFIID subunit 12" evidence="7">
    <location>
        <begin position="387"/>
        <end position="454"/>
    </location>
</feature>
<protein>
    <submittedName>
        <fullName evidence="8">Transcription initiation factor TFIID subunit 12</fullName>
    </submittedName>
</protein>
<feature type="compositionally biased region" description="Low complexity" evidence="6">
    <location>
        <begin position="300"/>
        <end position="319"/>
    </location>
</feature>
<evidence type="ECO:0000313" key="8">
    <source>
        <dbReference type="EMBL" id="KAK1393548.1"/>
    </source>
</evidence>
<organism evidence="8 9">
    <name type="scientific">Heracleum sosnowskyi</name>
    <dbReference type="NCBI Taxonomy" id="360622"/>
    <lineage>
        <taxon>Eukaryota</taxon>
        <taxon>Viridiplantae</taxon>
        <taxon>Streptophyta</taxon>
        <taxon>Embryophyta</taxon>
        <taxon>Tracheophyta</taxon>
        <taxon>Spermatophyta</taxon>
        <taxon>Magnoliopsida</taxon>
        <taxon>eudicotyledons</taxon>
        <taxon>Gunneridae</taxon>
        <taxon>Pentapetalae</taxon>
        <taxon>asterids</taxon>
        <taxon>campanulids</taxon>
        <taxon>Apiales</taxon>
        <taxon>Apiaceae</taxon>
        <taxon>Apioideae</taxon>
        <taxon>apioid superclade</taxon>
        <taxon>Tordylieae</taxon>
        <taxon>Tordyliinae</taxon>
        <taxon>Heracleum</taxon>
    </lineage>
</organism>
<feature type="region of interest" description="Disordered" evidence="6">
    <location>
        <begin position="1"/>
        <end position="173"/>
    </location>
</feature>
<proteinExistence type="inferred from homology"/>
<accession>A0AAD8IYF4</accession>
<feature type="compositionally biased region" description="Low complexity" evidence="6">
    <location>
        <begin position="275"/>
        <end position="287"/>
    </location>
</feature>
<comment type="subcellular location">
    <subcellularLocation>
        <location evidence="1">Nucleus</location>
    </subcellularLocation>
</comment>
<evidence type="ECO:0000256" key="3">
    <source>
        <dbReference type="ARBA" id="ARBA00023015"/>
    </source>
</evidence>
<dbReference type="InterPro" id="IPR009072">
    <property type="entry name" value="Histone-fold"/>
</dbReference>
<feature type="compositionally biased region" description="Polar residues" evidence="6">
    <location>
        <begin position="137"/>
        <end position="152"/>
    </location>
</feature>
<dbReference type="AlphaFoldDB" id="A0AAD8IYF4"/>
<dbReference type="SUPFAM" id="SSF47113">
    <property type="entry name" value="Histone-fold"/>
    <property type="match status" value="1"/>
</dbReference>
<dbReference type="PANTHER" id="PTHR12264">
    <property type="entry name" value="TRANSCRIPTION INITIATION FACTOR TFIID SUBUNIT 12"/>
    <property type="match status" value="1"/>
</dbReference>
<evidence type="ECO:0000313" key="9">
    <source>
        <dbReference type="Proteomes" id="UP001237642"/>
    </source>
</evidence>
<comment type="similarity">
    <text evidence="2">Belongs to the TAF12 family.</text>
</comment>
<feature type="compositionally biased region" description="Low complexity" evidence="6">
    <location>
        <begin position="240"/>
        <end position="253"/>
    </location>
</feature>
<feature type="region of interest" description="Disordered" evidence="6">
    <location>
        <begin position="186"/>
        <end position="376"/>
    </location>
</feature>
<dbReference type="FunFam" id="1.10.20.10:FF:000011">
    <property type="entry name" value="Transcription initiation factor TFIID subunit 12"/>
    <property type="match status" value="1"/>
</dbReference>
<dbReference type="Gene3D" id="1.10.20.10">
    <property type="entry name" value="Histone, subunit A"/>
    <property type="match status" value="1"/>
</dbReference>
<evidence type="ECO:0000256" key="4">
    <source>
        <dbReference type="ARBA" id="ARBA00023163"/>
    </source>
</evidence>
<feature type="compositionally biased region" description="Low complexity" evidence="6">
    <location>
        <begin position="28"/>
        <end position="45"/>
    </location>
</feature>
<keyword evidence="5" id="KW-0539">Nucleus</keyword>
<evidence type="ECO:0000256" key="5">
    <source>
        <dbReference type="ARBA" id="ARBA00023242"/>
    </source>
</evidence>
<sequence>MEQPNSTPTDPPPTATATAPPPQPQPQAQPQAQQQSPITPQSTLTPTPPNPNPRPPIPQAQVPASSIPTTQSRPPYNRPAWAQQPPPSQQPHFQHFPPSSSSPPVPAFSTSTSPPVSTLPQRGGMAIGVPATPPPNFSTLSPVQPPQFTGQQFAGLVRNPVTMPDTGPRSITNQLRQPMQGIQGTAMMGSIGSTSAMRPGGVPAQHQQRPVQSPLRPQTNPNTQPPNAQNFQSHSLMRASSVGLPSSSQSLQPHNQPWLPSGSQGKPPLPPTQFRPPSSTQPSQQRSNLPPHHLPIANAQQQQQQISPGQQPQSALSHQQQEHYGQQFPPSRIQQSVHHQQQIARGQGTGNQKISSQPMIQSSAIQQNPSGAAAAVGSGESCSRILSKRSIHELVAQIDPSETLDPEVEDILVDIADEFVESITTFGCSLAKHRKSNTLEAKDILLHLERNWNMTLPGFSGDEIKGYRKPLTSDIHKERLSAIKRSMLATETTNAKVAGGQAGGNAKGHLKGAANVVSSPNPRMREAS</sequence>
<feature type="compositionally biased region" description="Low complexity" evidence="6">
    <location>
        <begin position="107"/>
        <end position="116"/>
    </location>
</feature>
<dbReference type="EMBL" id="JAUIZM010000003">
    <property type="protein sequence ID" value="KAK1393548.1"/>
    <property type="molecule type" value="Genomic_DNA"/>
</dbReference>
<dbReference type="GO" id="GO:0017025">
    <property type="term" value="F:TBP-class protein binding"/>
    <property type="evidence" value="ECO:0007669"/>
    <property type="project" value="TreeGrafter"/>
</dbReference>
<feature type="compositionally biased region" description="Pro residues" evidence="6">
    <location>
        <begin position="9"/>
        <end position="27"/>
    </location>
</feature>
<evidence type="ECO:0000259" key="7">
    <source>
        <dbReference type="Pfam" id="PF03847"/>
    </source>
</evidence>
<dbReference type="InterPro" id="IPR037794">
    <property type="entry name" value="TAF12"/>
</dbReference>
<feature type="compositionally biased region" description="Pro residues" evidence="6">
    <location>
        <begin position="46"/>
        <end position="58"/>
    </location>
</feature>
<comment type="caution">
    <text evidence="8">The sequence shown here is derived from an EMBL/GenBank/DDBJ whole genome shotgun (WGS) entry which is preliminary data.</text>
</comment>
<dbReference type="Pfam" id="PF03847">
    <property type="entry name" value="TFIID_20kDa"/>
    <property type="match status" value="1"/>
</dbReference>
<dbReference type="GO" id="GO:0005669">
    <property type="term" value="C:transcription factor TFIID complex"/>
    <property type="evidence" value="ECO:0007669"/>
    <property type="project" value="InterPro"/>
</dbReference>
<evidence type="ECO:0000256" key="6">
    <source>
        <dbReference type="SAM" id="MobiDB-lite"/>
    </source>
</evidence>
<reference evidence="8" key="2">
    <citation type="submission" date="2023-05" db="EMBL/GenBank/DDBJ databases">
        <authorList>
            <person name="Schelkunov M.I."/>
        </authorList>
    </citation>
    <scope>NUCLEOTIDE SEQUENCE</scope>
    <source>
        <strain evidence="8">Hsosn_3</strain>
        <tissue evidence="8">Leaf</tissue>
    </source>
</reference>
<feature type="compositionally biased region" description="Low complexity" evidence="6">
    <location>
        <begin position="217"/>
        <end position="232"/>
    </location>
</feature>
<keyword evidence="4" id="KW-0804">Transcription</keyword>
<evidence type="ECO:0000256" key="1">
    <source>
        <dbReference type="ARBA" id="ARBA00004123"/>
    </source>
</evidence>
<name>A0AAD8IYF4_9APIA</name>
<dbReference type="CDD" id="cd07981">
    <property type="entry name" value="HFD_TAF12"/>
    <property type="match status" value="1"/>
</dbReference>